<dbReference type="GO" id="GO:0000155">
    <property type="term" value="F:phosphorelay sensor kinase activity"/>
    <property type="evidence" value="ECO:0007669"/>
    <property type="project" value="InterPro"/>
</dbReference>
<dbReference type="SUPFAM" id="SSF55785">
    <property type="entry name" value="PYP-like sensor domain (PAS domain)"/>
    <property type="match status" value="1"/>
</dbReference>
<feature type="transmembrane region" description="Helical" evidence="11">
    <location>
        <begin position="253"/>
        <end position="273"/>
    </location>
</feature>
<keyword evidence="4" id="KW-0808">Transferase</keyword>
<dbReference type="GO" id="GO:0005524">
    <property type="term" value="F:ATP binding"/>
    <property type="evidence" value="ECO:0007669"/>
    <property type="project" value="UniProtKB-KW"/>
</dbReference>
<comment type="catalytic activity">
    <reaction evidence="1">
        <text>ATP + protein L-histidine = ADP + protein N-phospho-L-histidine.</text>
        <dbReference type="EC" id="2.7.13.3"/>
    </reaction>
</comment>
<dbReference type="Pfam" id="PF00512">
    <property type="entry name" value="HisKA"/>
    <property type="match status" value="1"/>
</dbReference>
<protein>
    <recommendedName>
        <fullName evidence="3">histidine kinase</fullName>
        <ecNumber evidence="3">2.7.13.3</ecNumber>
    </recommendedName>
</protein>
<accession>A0A090S3A4</accession>
<evidence type="ECO:0000256" key="1">
    <source>
        <dbReference type="ARBA" id="ARBA00000085"/>
    </source>
</evidence>
<keyword evidence="7 15" id="KW-0418">Kinase</keyword>
<comment type="caution">
    <text evidence="15">The sequence shown here is derived from an EMBL/GenBank/DDBJ whole genome shotgun (WGS) entry which is preliminary data.</text>
</comment>
<gene>
    <name evidence="15" type="ORF">JCM19235_2915</name>
</gene>
<evidence type="ECO:0000256" key="3">
    <source>
        <dbReference type="ARBA" id="ARBA00012438"/>
    </source>
</evidence>
<dbReference type="Gene3D" id="3.30.450.20">
    <property type="entry name" value="PAS domain"/>
    <property type="match status" value="1"/>
</dbReference>
<feature type="domain" description="Histidine kinase" evidence="12">
    <location>
        <begin position="448"/>
        <end position="628"/>
    </location>
</feature>
<dbReference type="Pfam" id="PF02518">
    <property type="entry name" value="HATPase_c"/>
    <property type="match status" value="1"/>
</dbReference>
<evidence type="ECO:0000256" key="8">
    <source>
        <dbReference type="ARBA" id="ARBA00022840"/>
    </source>
</evidence>
<feature type="domain" description="PAC" evidence="14">
    <location>
        <begin position="376"/>
        <end position="430"/>
    </location>
</feature>
<evidence type="ECO:0000256" key="11">
    <source>
        <dbReference type="SAM" id="Phobius"/>
    </source>
</evidence>
<dbReference type="AlphaFoldDB" id="A0A090S3A4"/>
<dbReference type="STRING" id="990268.JCM19235_2915"/>
<name>A0A090S3A4_9VIBR</name>
<dbReference type="GO" id="GO:0016020">
    <property type="term" value="C:membrane"/>
    <property type="evidence" value="ECO:0007669"/>
    <property type="project" value="UniProtKB-SubCell"/>
</dbReference>
<dbReference type="SUPFAM" id="SSF55874">
    <property type="entry name" value="ATPase domain of HSP90 chaperone/DNA topoisomerase II/histidine kinase"/>
    <property type="match status" value="1"/>
</dbReference>
<dbReference type="EC" id="2.7.13.3" evidence="3"/>
<keyword evidence="16" id="KW-1185">Reference proteome</keyword>
<evidence type="ECO:0000259" key="12">
    <source>
        <dbReference type="PROSITE" id="PS50109"/>
    </source>
</evidence>
<evidence type="ECO:0000313" key="15">
    <source>
        <dbReference type="EMBL" id="GAL22220.1"/>
    </source>
</evidence>
<dbReference type="CDD" id="cd00082">
    <property type="entry name" value="HisKA"/>
    <property type="match status" value="1"/>
</dbReference>
<evidence type="ECO:0000259" key="13">
    <source>
        <dbReference type="PROSITE" id="PS50112"/>
    </source>
</evidence>
<evidence type="ECO:0000256" key="9">
    <source>
        <dbReference type="ARBA" id="ARBA00022989"/>
    </source>
</evidence>
<dbReference type="InterPro" id="IPR003661">
    <property type="entry name" value="HisK_dim/P_dom"/>
</dbReference>
<dbReference type="PANTHER" id="PTHR43047">
    <property type="entry name" value="TWO-COMPONENT HISTIDINE PROTEIN KINASE"/>
    <property type="match status" value="1"/>
</dbReference>
<dbReference type="InterPro" id="IPR000700">
    <property type="entry name" value="PAS-assoc_C"/>
</dbReference>
<dbReference type="PROSITE" id="PS50113">
    <property type="entry name" value="PAC"/>
    <property type="match status" value="1"/>
</dbReference>
<dbReference type="InterPro" id="IPR035965">
    <property type="entry name" value="PAS-like_dom_sf"/>
</dbReference>
<evidence type="ECO:0000256" key="2">
    <source>
        <dbReference type="ARBA" id="ARBA00004370"/>
    </source>
</evidence>
<dbReference type="InterPro" id="IPR000014">
    <property type="entry name" value="PAS"/>
</dbReference>
<dbReference type="Proteomes" id="UP000029228">
    <property type="component" value="Unassembled WGS sequence"/>
</dbReference>
<dbReference type="InterPro" id="IPR003594">
    <property type="entry name" value="HATPase_dom"/>
</dbReference>
<proteinExistence type="predicted"/>
<dbReference type="OrthoDB" id="9810730at2"/>
<keyword evidence="5 11" id="KW-0812">Transmembrane</keyword>
<keyword evidence="8" id="KW-0067">ATP-binding</keyword>
<evidence type="ECO:0000259" key="14">
    <source>
        <dbReference type="PROSITE" id="PS50113"/>
    </source>
</evidence>
<evidence type="ECO:0000256" key="10">
    <source>
        <dbReference type="ARBA" id="ARBA00023136"/>
    </source>
</evidence>
<dbReference type="NCBIfam" id="TIGR00229">
    <property type="entry name" value="sensory_box"/>
    <property type="match status" value="1"/>
</dbReference>
<dbReference type="SMART" id="SM00387">
    <property type="entry name" value="HATPase_c"/>
    <property type="match status" value="1"/>
</dbReference>
<evidence type="ECO:0000256" key="5">
    <source>
        <dbReference type="ARBA" id="ARBA00022692"/>
    </source>
</evidence>
<dbReference type="Gene3D" id="1.10.287.130">
    <property type="match status" value="1"/>
</dbReference>
<dbReference type="SMART" id="SM00086">
    <property type="entry name" value="PAC"/>
    <property type="match status" value="1"/>
</dbReference>
<reference evidence="15 16" key="1">
    <citation type="submission" date="2014-09" db="EMBL/GenBank/DDBJ databases">
        <title>Vibrio maritimus JCM 19235. (C45) whole genome shotgun sequence.</title>
        <authorList>
            <person name="Sawabe T."/>
            <person name="Meirelles P."/>
            <person name="Nakanishi M."/>
            <person name="Sayaka M."/>
            <person name="Hattori M."/>
            <person name="Ohkuma M."/>
        </authorList>
    </citation>
    <scope>NUCLEOTIDE SEQUENCE [LARGE SCALE GENOMIC DNA]</scope>
    <source>
        <strain evidence="16">JCM19235</strain>
    </source>
</reference>
<keyword evidence="10 11" id="KW-0472">Membrane</keyword>
<keyword evidence="6" id="KW-0547">Nucleotide-binding</keyword>
<keyword evidence="9 11" id="KW-1133">Transmembrane helix</keyword>
<evidence type="ECO:0000313" key="16">
    <source>
        <dbReference type="Proteomes" id="UP000029228"/>
    </source>
</evidence>
<evidence type="ECO:0000256" key="6">
    <source>
        <dbReference type="ARBA" id="ARBA00022741"/>
    </source>
</evidence>
<evidence type="ECO:0000256" key="7">
    <source>
        <dbReference type="ARBA" id="ARBA00022777"/>
    </source>
</evidence>
<dbReference type="CDD" id="cd00130">
    <property type="entry name" value="PAS"/>
    <property type="match status" value="1"/>
</dbReference>
<dbReference type="PROSITE" id="PS50109">
    <property type="entry name" value="HIS_KIN"/>
    <property type="match status" value="1"/>
</dbReference>
<dbReference type="InterPro" id="IPR036890">
    <property type="entry name" value="HATPase_C_sf"/>
</dbReference>
<dbReference type="InterPro" id="IPR001610">
    <property type="entry name" value="PAC"/>
</dbReference>
<feature type="transmembrane region" description="Helical" evidence="11">
    <location>
        <begin position="12"/>
        <end position="32"/>
    </location>
</feature>
<dbReference type="FunFam" id="1.10.287.130:FF:000004">
    <property type="entry name" value="Ethylene receptor 1"/>
    <property type="match status" value="1"/>
</dbReference>
<dbReference type="InterPro" id="IPR005467">
    <property type="entry name" value="His_kinase_dom"/>
</dbReference>
<dbReference type="Pfam" id="PF13426">
    <property type="entry name" value="PAS_9"/>
    <property type="match status" value="1"/>
</dbReference>
<dbReference type="PROSITE" id="PS50112">
    <property type="entry name" value="PAS"/>
    <property type="match status" value="1"/>
</dbReference>
<dbReference type="SMART" id="SM00091">
    <property type="entry name" value="PAS"/>
    <property type="match status" value="1"/>
</dbReference>
<dbReference type="SUPFAM" id="SSF47384">
    <property type="entry name" value="Homodimeric domain of signal transducing histidine kinase"/>
    <property type="match status" value="1"/>
</dbReference>
<dbReference type="EMBL" id="BBMR01000012">
    <property type="protein sequence ID" value="GAL22220.1"/>
    <property type="molecule type" value="Genomic_DNA"/>
</dbReference>
<feature type="domain" description="PAS" evidence="13">
    <location>
        <begin position="304"/>
        <end position="349"/>
    </location>
</feature>
<comment type="subcellular location">
    <subcellularLocation>
        <location evidence="2">Membrane</location>
    </subcellularLocation>
</comment>
<dbReference type="InterPro" id="IPR036097">
    <property type="entry name" value="HisK_dim/P_sf"/>
</dbReference>
<evidence type="ECO:0000256" key="4">
    <source>
        <dbReference type="ARBA" id="ARBA00022679"/>
    </source>
</evidence>
<organism evidence="15 16">
    <name type="scientific">Vibrio maritimus</name>
    <dbReference type="NCBI Taxonomy" id="990268"/>
    <lineage>
        <taxon>Bacteria</taxon>
        <taxon>Pseudomonadati</taxon>
        <taxon>Pseudomonadota</taxon>
        <taxon>Gammaproteobacteria</taxon>
        <taxon>Vibrionales</taxon>
        <taxon>Vibrionaceae</taxon>
        <taxon>Vibrio</taxon>
    </lineage>
</organism>
<sequence>MPTLKGLSGRTLVFIYTVFVICVFTVASIVILGRESKHAIDYLQNSGTKLELQAAKLFVEEYLDNAKARVKLASSNNDIIALLEGKREVNIDATLHRYEGDSRSVLFAVFNKERMVLFEDKFRHPSRANEIRIFDSMKQQASDLITPPPVYLLHNDTDHICIKIFMPVMSEGRFIGMVFGETPVDYDELFGDLIDPKERWYALTQGSVSDYINQNNLDSWLVNNTQIATAGLTLMQGINPDFLKLQSDSFMSYIYDAIAVVMGISFLFVLFAGNKVLVNPHRELEISQKELATKNSELIERERESKILATVVKAARDAVVITNRHGAIEWVNRAFEEMTGYALESVQGKKPGQFLQGDKTDANTVIRIAKSLSQGLPIKAEILNYDSKGNEYWVDIDITPITDQDGAIDRFIAIERDVTEYKKLESKLMATAKEANAANEAKSAFLATMSHEIRTPMNGVLGLTQILEKEITDPKHREALQLILSSGNHLISILNDILDISKIENQALVLEHSHFKMQEILSPVNNTYQSLCSEKGLLFEIVDKTDPNNQFIGDQVRLRQILLNLVGNALKFTQKGRITVTVSTPLQGECELTVQDTGIGIAPDRIDSVFEKFEQAETSTTRQFGGTG</sequence>
<dbReference type="Gene3D" id="3.30.565.10">
    <property type="entry name" value="Histidine kinase-like ATPase, C-terminal domain"/>
    <property type="match status" value="1"/>
</dbReference>
<dbReference type="SMART" id="SM00388">
    <property type="entry name" value="HisKA"/>
    <property type="match status" value="1"/>
</dbReference>